<evidence type="ECO:0008006" key="4">
    <source>
        <dbReference type="Google" id="ProtNLM"/>
    </source>
</evidence>
<feature type="signal peptide" evidence="1">
    <location>
        <begin position="1"/>
        <end position="16"/>
    </location>
</feature>
<feature type="non-terminal residue" evidence="2">
    <location>
        <position position="84"/>
    </location>
</feature>
<dbReference type="PROSITE" id="PS51257">
    <property type="entry name" value="PROKAR_LIPOPROTEIN"/>
    <property type="match status" value="1"/>
</dbReference>
<accession>A0A0B1SIN3</accession>
<evidence type="ECO:0000313" key="2">
    <source>
        <dbReference type="EMBL" id="KHJ83065.1"/>
    </source>
</evidence>
<evidence type="ECO:0000256" key="1">
    <source>
        <dbReference type="SAM" id="SignalP"/>
    </source>
</evidence>
<feature type="chain" id="PRO_5002061590" description="SXP/RAL-2 family protein Ani s 5-like cation-binding domain-containing protein" evidence="1">
    <location>
        <begin position="17"/>
        <end position="84"/>
    </location>
</feature>
<dbReference type="AlphaFoldDB" id="A0A0B1SIN3"/>
<protein>
    <recommendedName>
        <fullName evidence="4">SXP/RAL-2 family protein Ani s 5-like cation-binding domain-containing protein</fullName>
    </recommendedName>
</protein>
<organism evidence="2 3">
    <name type="scientific">Oesophagostomum dentatum</name>
    <name type="common">Nodular worm</name>
    <dbReference type="NCBI Taxonomy" id="61180"/>
    <lineage>
        <taxon>Eukaryota</taxon>
        <taxon>Metazoa</taxon>
        <taxon>Ecdysozoa</taxon>
        <taxon>Nematoda</taxon>
        <taxon>Chromadorea</taxon>
        <taxon>Rhabditida</taxon>
        <taxon>Rhabditina</taxon>
        <taxon>Rhabditomorpha</taxon>
        <taxon>Strongyloidea</taxon>
        <taxon>Strongylidae</taxon>
        <taxon>Oesophagostomum</taxon>
    </lineage>
</organism>
<keyword evidence="1" id="KW-0732">Signal</keyword>
<sequence>MLKLVVLVALAAVACATWDGEIKDIPGVSAANMDKLRQLLNPRPANKEEFKAKIEQWMAGLSTSEKAAAEEFREQMHQKHHTGQ</sequence>
<dbReference type="OrthoDB" id="5855256at2759"/>
<gene>
    <name evidence="2" type="ORF">OESDEN_17239</name>
</gene>
<keyword evidence="3" id="KW-1185">Reference proteome</keyword>
<dbReference type="EMBL" id="KN575380">
    <property type="protein sequence ID" value="KHJ83065.1"/>
    <property type="molecule type" value="Genomic_DNA"/>
</dbReference>
<reference evidence="2 3" key="1">
    <citation type="submission" date="2014-03" db="EMBL/GenBank/DDBJ databases">
        <title>Draft genome of the hookworm Oesophagostomum dentatum.</title>
        <authorList>
            <person name="Mitreva M."/>
        </authorList>
    </citation>
    <scope>NUCLEOTIDE SEQUENCE [LARGE SCALE GENOMIC DNA]</scope>
    <source>
        <strain evidence="2 3">OD-Hann</strain>
    </source>
</reference>
<name>A0A0B1SIN3_OESDE</name>
<evidence type="ECO:0000313" key="3">
    <source>
        <dbReference type="Proteomes" id="UP000053660"/>
    </source>
</evidence>
<dbReference type="Proteomes" id="UP000053660">
    <property type="component" value="Unassembled WGS sequence"/>
</dbReference>
<proteinExistence type="predicted"/>